<dbReference type="EMBL" id="MVAB01000003">
    <property type="protein sequence ID" value="OPF86048.1"/>
    <property type="molecule type" value="Genomic_DNA"/>
</dbReference>
<proteinExistence type="predicted"/>
<evidence type="ECO:0000313" key="3">
    <source>
        <dbReference type="EMBL" id="OPF86053.1"/>
    </source>
</evidence>
<keyword evidence="1" id="KW-0472">Membrane</keyword>
<organism evidence="6 8">
    <name type="scientific">Vagococcus martis</name>
    <dbReference type="NCBI Taxonomy" id="1768210"/>
    <lineage>
        <taxon>Bacteria</taxon>
        <taxon>Bacillati</taxon>
        <taxon>Bacillota</taxon>
        <taxon>Bacilli</taxon>
        <taxon>Lactobacillales</taxon>
        <taxon>Enterococcaceae</taxon>
        <taxon>Vagococcus</taxon>
    </lineage>
</organism>
<evidence type="ECO:0000256" key="1">
    <source>
        <dbReference type="SAM" id="Phobius"/>
    </source>
</evidence>
<evidence type="ECO:0000313" key="2">
    <source>
        <dbReference type="EMBL" id="OPF86048.1"/>
    </source>
</evidence>
<accession>A0A1V4DEB0</accession>
<keyword evidence="1" id="KW-1133">Transmembrane helix</keyword>
<comment type="caution">
    <text evidence="6">The sequence shown here is derived from an EMBL/GenBank/DDBJ whole genome shotgun (WGS) entry which is preliminary data.</text>
</comment>
<dbReference type="EMBL" id="MVAB01000003">
    <property type="protein sequence ID" value="OPF86065.1"/>
    <property type="molecule type" value="Genomic_DNA"/>
</dbReference>
<evidence type="ECO:0000313" key="7">
    <source>
        <dbReference type="EMBL" id="OPF86065.1"/>
    </source>
</evidence>
<dbReference type="EMBL" id="MVAB01000003">
    <property type="protein sequence ID" value="OPF86062.1"/>
    <property type="molecule type" value="Genomic_DNA"/>
</dbReference>
<evidence type="ECO:0000313" key="4">
    <source>
        <dbReference type="EMBL" id="OPF86056.1"/>
    </source>
</evidence>
<keyword evidence="1" id="KW-0812">Transmembrane</keyword>
<gene>
    <name evidence="2" type="ORF">BW731_12350</name>
    <name evidence="3" type="ORF">BW731_12395</name>
    <name evidence="4" type="ORF">BW731_12410</name>
    <name evidence="5" type="ORF">BW731_12425</name>
    <name evidence="6" type="ORF">BW731_12440</name>
    <name evidence="7" type="ORF">BW731_12465</name>
</gene>
<evidence type="ECO:0000313" key="8">
    <source>
        <dbReference type="Proteomes" id="UP000189970"/>
    </source>
</evidence>
<protein>
    <submittedName>
        <fullName evidence="6">Uncharacterized protein</fullName>
    </submittedName>
</protein>
<dbReference type="EMBL" id="MVAB01000003">
    <property type="protein sequence ID" value="OPF86056.1"/>
    <property type="molecule type" value="Genomic_DNA"/>
</dbReference>
<dbReference type="AlphaFoldDB" id="A0A1V4DEB0"/>
<feature type="transmembrane region" description="Helical" evidence="1">
    <location>
        <begin position="7"/>
        <end position="28"/>
    </location>
</feature>
<dbReference type="Proteomes" id="UP000189970">
    <property type="component" value="Unassembled WGS sequence"/>
</dbReference>
<evidence type="ECO:0000313" key="5">
    <source>
        <dbReference type="EMBL" id="OPF86059.1"/>
    </source>
</evidence>
<dbReference type="EMBL" id="MVAB01000003">
    <property type="protein sequence ID" value="OPF86059.1"/>
    <property type="molecule type" value="Genomic_DNA"/>
</dbReference>
<name>A0A1V4DEB0_9ENTE</name>
<feature type="transmembrane region" description="Helical" evidence="1">
    <location>
        <begin position="40"/>
        <end position="61"/>
    </location>
</feature>
<dbReference type="EMBL" id="MVAB01000003">
    <property type="protein sequence ID" value="OPF86053.1"/>
    <property type="molecule type" value="Genomic_DNA"/>
</dbReference>
<keyword evidence="8" id="KW-1185">Reference proteome</keyword>
<evidence type="ECO:0000313" key="6">
    <source>
        <dbReference type="EMBL" id="OPF86062.1"/>
    </source>
</evidence>
<reference evidence="6 8" key="1">
    <citation type="submission" date="2017-02" db="EMBL/GenBank/DDBJ databases">
        <title>Vagococcus cremeus sp. nov., isolated from the small intestine of a marten, Martes flavigula.</title>
        <authorList>
            <person name="Tak E.J."/>
            <person name="Bae J.-W."/>
        </authorList>
    </citation>
    <scope>NUCLEOTIDE SEQUENCE [LARGE SCALE GENOMIC DNA]</scope>
    <source>
        <strain evidence="6 8">D7T301</strain>
    </source>
</reference>
<sequence>MRFLKWLFFILGTLITLINIPKFVSIIFRFFNPQNNFGELIGELVGSIAIPCVFFVLFFILQNNQK</sequence>